<dbReference type="GO" id="GO:0007165">
    <property type="term" value="P:signal transduction"/>
    <property type="evidence" value="ECO:0007669"/>
    <property type="project" value="UniProtKB-KW"/>
</dbReference>
<dbReference type="GeneID" id="108627103"/>
<keyword evidence="9" id="KW-0807">Transducer</keyword>
<dbReference type="GO" id="GO:0005886">
    <property type="term" value="C:plasma membrane"/>
    <property type="evidence" value="ECO:0007669"/>
    <property type="project" value="UniProtKB-SubCell"/>
</dbReference>
<evidence type="ECO:0000256" key="1">
    <source>
        <dbReference type="ARBA" id="ARBA00004651"/>
    </source>
</evidence>
<evidence type="ECO:0000256" key="2">
    <source>
        <dbReference type="ARBA" id="ARBA00022475"/>
    </source>
</evidence>
<keyword evidence="11" id="KW-1185">Reference proteome</keyword>
<keyword evidence="4 10" id="KW-0812">Transmembrane</keyword>
<name>A0AAJ7S4E8_9HYME</name>
<organism evidence="11 12">
    <name type="scientific">Ceratina calcarata</name>
    <dbReference type="NCBI Taxonomy" id="156304"/>
    <lineage>
        <taxon>Eukaryota</taxon>
        <taxon>Metazoa</taxon>
        <taxon>Ecdysozoa</taxon>
        <taxon>Arthropoda</taxon>
        <taxon>Hexapoda</taxon>
        <taxon>Insecta</taxon>
        <taxon>Pterygota</taxon>
        <taxon>Neoptera</taxon>
        <taxon>Endopterygota</taxon>
        <taxon>Hymenoptera</taxon>
        <taxon>Apocrita</taxon>
        <taxon>Aculeata</taxon>
        <taxon>Apoidea</taxon>
        <taxon>Anthophila</taxon>
        <taxon>Apidae</taxon>
        <taxon>Ceratina</taxon>
        <taxon>Zadontomerus</taxon>
    </lineage>
</organism>
<evidence type="ECO:0000313" key="11">
    <source>
        <dbReference type="Proteomes" id="UP000694925"/>
    </source>
</evidence>
<keyword evidence="8" id="KW-0675">Receptor</keyword>
<evidence type="ECO:0000256" key="10">
    <source>
        <dbReference type="SAM" id="Phobius"/>
    </source>
</evidence>
<dbReference type="Pfam" id="PF02949">
    <property type="entry name" value="7tm_6"/>
    <property type="match status" value="1"/>
</dbReference>
<dbReference type="Proteomes" id="UP000694925">
    <property type="component" value="Unplaced"/>
</dbReference>
<evidence type="ECO:0000256" key="6">
    <source>
        <dbReference type="ARBA" id="ARBA00022989"/>
    </source>
</evidence>
<keyword evidence="3" id="KW-0716">Sensory transduction</keyword>
<keyword evidence="5" id="KW-0552">Olfaction</keyword>
<evidence type="ECO:0000256" key="9">
    <source>
        <dbReference type="ARBA" id="ARBA00023224"/>
    </source>
</evidence>
<feature type="transmembrane region" description="Helical" evidence="10">
    <location>
        <begin position="201"/>
        <end position="220"/>
    </location>
</feature>
<protein>
    <submittedName>
        <fullName evidence="12">Uncharacterized protein LOC108627103</fullName>
    </submittedName>
</protein>
<feature type="transmembrane region" description="Helical" evidence="10">
    <location>
        <begin position="69"/>
        <end position="89"/>
    </location>
</feature>
<sequence>MPFLLLGIAIYIKYYNYILNEKKLQELLNGIVSDWQTERTKEELQILHTYSERGLFFNSIYKGSICSSVIAFILLPAVPTVLDIFAPLNVSRDRLLVYPSYYFVNQEQYYYPILGHMMVCACILGCTFVACDVNLIQIVQHGCGLIAISGYRFKHAIDSVNLHEEKRNDTLSNETYKKVTRCIEAHKRADEYVKAIEACHVHYILVTAAFIVMVFTVTLIKASHHATVTLCYLIID</sequence>
<dbReference type="AlphaFoldDB" id="A0AAJ7S4E8"/>
<keyword evidence="6 10" id="KW-1133">Transmembrane helix</keyword>
<evidence type="ECO:0000313" key="12">
    <source>
        <dbReference type="RefSeq" id="XP_026671131.1"/>
    </source>
</evidence>
<dbReference type="InterPro" id="IPR004117">
    <property type="entry name" value="7tm6_olfct_rcpt"/>
</dbReference>
<comment type="subcellular location">
    <subcellularLocation>
        <location evidence="1">Cell membrane</location>
        <topology evidence="1">Multi-pass membrane protein</topology>
    </subcellularLocation>
</comment>
<dbReference type="GO" id="GO:0004984">
    <property type="term" value="F:olfactory receptor activity"/>
    <property type="evidence" value="ECO:0007669"/>
    <property type="project" value="InterPro"/>
</dbReference>
<dbReference type="KEGG" id="ccal:108627103"/>
<evidence type="ECO:0000256" key="7">
    <source>
        <dbReference type="ARBA" id="ARBA00023136"/>
    </source>
</evidence>
<evidence type="ECO:0000256" key="5">
    <source>
        <dbReference type="ARBA" id="ARBA00022725"/>
    </source>
</evidence>
<evidence type="ECO:0000256" key="4">
    <source>
        <dbReference type="ARBA" id="ARBA00022692"/>
    </source>
</evidence>
<dbReference type="GO" id="GO:0005549">
    <property type="term" value="F:odorant binding"/>
    <property type="evidence" value="ECO:0007669"/>
    <property type="project" value="InterPro"/>
</dbReference>
<keyword evidence="7 10" id="KW-0472">Membrane</keyword>
<evidence type="ECO:0000256" key="8">
    <source>
        <dbReference type="ARBA" id="ARBA00023170"/>
    </source>
</evidence>
<evidence type="ECO:0000256" key="3">
    <source>
        <dbReference type="ARBA" id="ARBA00022606"/>
    </source>
</evidence>
<keyword evidence="2" id="KW-1003">Cell membrane</keyword>
<proteinExistence type="predicted"/>
<reference evidence="12" key="1">
    <citation type="submission" date="2025-08" db="UniProtKB">
        <authorList>
            <consortium name="RefSeq"/>
        </authorList>
    </citation>
    <scope>IDENTIFICATION</scope>
    <source>
        <tissue evidence="12">Whole body</tissue>
    </source>
</reference>
<dbReference type="RefSeq" id="XP_026671131.1">
    <property type="nucleotide sequence ID" value="XM_026815330.1"/>
</dbReference>
<gene>
    <name evidence="12" type="primary">LOC108627103</name>
</gene>
<dbReference type="PANTHER" id="PTHR21137">
    <property type="entry name" value="ODORANT RECEPTOR"/>
    <property type="match status" value="1"/>
</dbReference>
<accession>A0AAJ7S4E8</accession>
<feature type="transmembrane region" description="Helical" evidence="10">
    <location>
        <begin position="109"/>
        <end position="131"/>
    </location>
</feature>
<dbReference type="PANTHER" id="PTHR21137:SF35">
    <property type="entry name" value="ODORANT RECEPTOR 19A-RELATED"/>
    <property type="match status" value="1"/>
</dbReference>